<name>F2J565_POLGS</name>
<accession>F2J565</accession>
<feature type="signal peptide" evidence="5">
    <location>
        <begin position="1"/>
        <end position="27"/>
    </location>
</feature>
<feature type="domain" description="Cytochrome c" evidence="6">
    <location>
        <begin position="67"/>
        <end position="155"/>
    </location>
</feature>
<sequence length="235" mass="25210">MSKFLKRLTVAAQAAALTGAFALPALAASSVRTDGPFGLGREATPAEVAAWDIDIRPDGLGLPVGSGTVAEGEVLYTDNCAVCHGDFGEGVGRWPVLAGGQDSLTDERPEKTIGSFWPYLSTVYDYVRRAMPYGNARSLSDDDVYAITAYLLYLNDVVTDEEFELSDKNFVEIRLPNEDNFIPDDRYDEPHYANKAEPCMTDCKAGVAEVVMRARILDVTPGSADDDGAGAGAVD</sequence>
<evidence type="ECO:0000313" key="8">
    <source>
        <dbReference type="Proteomes" id="UP000008130"/>
    </source>
</evidence>
<keyword evidence="8" id="KW-1185">Reference proteome</keyword>
<dbReference type="InterPro" id="IPR036909">
    <property type="entry name" value="Cyt_c-like_dom_sf"/>
</dbReference>
<evidence type="ECO:0000256" key="5">
    <source>
        <dbReference type="SAM" id="SignalP"/>
    </source>
</evidence>
<dbReference type="InterPro" id="IPR009056">
    <property type="entry name" value="Cyt_c-like_dom"/>
</dbReference>
<evidence type="ECO:0000256" key="1">
    <source>
        <dbReference type="ARBA" id="ARBA00022617"/>
    </source>
</evidence>
<dbReference type="GO" id="GO:0020037">
    <property type="term" value="F:heme binding"/>
    <property type="evidence" value="ECO:0007669"/>
    <property type="project" value="InterPro"/>
</dbReference>
<keyword evidence="2 4" id="KW-0479">Metal-binding</keyword>
<evidence type="ECO:0000259" key="6">
    <source>
        <dbReference type="PROSITE" id="PS51007"/>
    </source>
</evidence>
<evidence type="ECO:0000256" key="3">
    <source>
        <dbReference type="ARBA" id="ARBA00023004"/>
    </source>
</evidence>
<dbReference type="PATRIC" id="fig|991905.3.peg.2767"/>
<evidence type="ECO:0000256" key="4">
    <source>
        <dbReference type="PROSITE-ProRule" id="PRU00433"/>
    </source>
</evidence>
<dbReference type="PANTHER" id="PTHR35008">
    <property type="entry name" value="BLL4482 PROTEIN-RELATED"/>
    <property type="match status" value="1"/>
</dbReference>
<dbReference type="AlphaFoldDB" id="F2J565"/>
<dbReference type="PROSITE" id="PS51007">
    <property type="entry name" value="CYTC"/>
    <property type="match status" value="1"/>
</dbReference>
<dbReference type="STRING" id="991905.SL003B_2701"/>
<evidence type="ECO:0000256" key="2">
    <source>
        <dbReference type="ARBA" id="ARBA00022723"/>
    </source>
</evidence>
<evidence type="ECO:0000313" key="7">
    <source>
        <dbReference type="EMBL" id="ADZ71124.1"/>
    </source>
</evidence>
<feature type="chain" id="PRO_5003278792" evidence="5">
    <location>
        <begin position="28"/>
        <end position="235"/>
    </location>
</feature>
<dbReference type="KEGG" id="pgv:SL003B_2701"/>
<dbReference type="EMBL" id="CP002568">
    <property type="protein sequence ID" value="ADZ71124.1"/>
    <property type="molecule type" value="Genomic_DNA"/>
</dbReference>
<dbReference type="HOGENOM" id="CLU_052974_1_0_5"/>
<dbReference type="eggNOG" id="COG2010">
    <property type="taxonomic scope" value="Bacteria"/>
</dbReference>
<dbReference type="RefSeq" id="WP_013653438.1">
    <property type="nucleotide sequence ID" value="NC_015259.1"/>
</dbReference>
<dbReference type="GO" id="GO:0009055">
    <property type="term" value="F:electron transfer activity"/>
    <property type="evidence" value="ECO:0007669"/>
    <property type="project" value="InterPro"/>
</dbReference>
<proteinExistence type="predicted"/>
<organism evidence="7 8">
    <name type="scientific">Polymorphum gilvum (strain LMG 25793 / CGMCC 1.9160 / SL003B-26A1)</name>
    <dbReference type="NCBI Taxonomy" id="991905"/>
    <lineage>
        <taxon>Bacteria</taxon>
        <taxon>Pseudomonadati</taxon>
        <taxon>Pseudomonadota</taxon>
        <taxon>Alphaproteobacteria</taxon>
        <taxon>Rhodobacterales</taxon>
        <taxon>Paracoccaceae</taxon>
        <taxon>Polymorphum</taxon>
    </lineage>
</organism>
<dbReference type="Proteomes" id="UP000008130">
    <property type="component" value="Chromosome"/>
</dbReference>
<dbReference type="PANTHER" id="PTHR35008:SF8">
    <property type="entry name" value="ALCOHOL DEHYDROGENASE CYTOCHROME C SUBUNIT"/>
    <property type="match status" value="1"/>
</dbReference>
<dbReference type="Gene3D" id="1.10.760.10">
    <property type="entry name" value="Cytochrome c-like domain"/>
    <property type="match status" value="1"/>
</dbReference>
<protein>
    <submittedName>
        <fullName evidence="7">Probable sulfite oxidase cytochrome subunit</fullName>
    </submittedName>
</protein>
<keyword evidence="5" id="KW-0732">Signal</keyword>
<keyword evidence="3 4" id="KW-0408">Iron</keyword>
<dbReference type="GO" id="GO:0046872">
    <property type="term" value="F:metal ion binding"/>
    <property type="evidence" value="ECO:0007669"/>
    <property type="project" value="UniProtKB-KW"/>
</dbReference>
<dbReference type="SUPFAM" id="SSF46626">
    <property type="entry name" value="Cytochrome c"/>
    <property type="match status" value="1"/>
</dbReference>
<dbReference type="InterPro" id="IPR051459">
    <property type="entry name" value="Cytochrome_c-type_DH"/>
</dbReference>
<reference evidence="7 8" key="1">
    <citation type="journal article" date="2011" name="J. Bacteriol.">
        <title>Complete genome sequence of Polymorphum gilvum SL003B-26A1T, a crude oil-degrading bacterium from oil-polluted saline soil.</title>
        <authorList>
            <person name="Li S.G."/>
            <person name="Tang Y.Q."/>
            <person name="Nie Y."/>
            <person name="Cai M."/>
            <person name="Wu X.L."/>
        </authorList>
    </citation>
    <scope>NUCLEOTIDE SEQUENCE [LARGE SCALE GENOMIC DNA]</scope>
    <source>
        <strain evidence="8">LMG 25793 / CGMCC 1.9160 / SL003B-26A1</strain>
    </source>
</reference>
<keyword evidence="1 4" id="KW-0349">Heme</keyword>
<dbReference type="Pfam" id="PF00034">
    <property type="entry name" value="Cytochrom_C"/>
    <property type="match status" value="1"/>
</dbReference>
<gene>
    <name evidence="7" type="ordered locus">SL003B_2701</name>
</gene>